<gene>
    <name evidence="1" type="ORF">COS54_01320</name>
</gene>
<dbReference type="AlphaFoldDB" id="A0A2M7BDU2"/>
<dbReference type="EMBL" id="PEVC01000025">
    <property type="protein sequence ID" value="PIV01284.1"/>
    <property type="molecule type" value="Genomic_DNA"/>
</dbReference>
<organism evidence="1 2">
    <name type="scientific">Candidatus Shapirobacteria bacterium CG03_land_8_20_14_0_80_39_12</name>
    <dbReference type="NCBI Taxonomy" id="1974879"/>
    <lineage>
        <taxon>Bacteria</taxon>
        <taxon>Candidatus Shapironibacteriota</taxon>
    </lineage>
</organism>
<sequence length="249" mass="27885">MQKAKGKNQKLENGFESSRALQELFHLYTHLLIGGKEICCPYWMNLLKRMVYGPYGGKGTPMQIISATEEEARKEGLDLSKMNSDKILSFMRRKKIGVDCSGFVFAMLDVLDREKGGNGLADDIPNCRGKLLCRANVRMLTDEKVVVSVEKVNDIVVGDLIRLDGGKHVAVVIGITRESGRVKEIEYAHSSKKTSLARGVHSDKIMVINPDLNLGAQTWLEKTAENENYGQKYLLTAKRDGIKRLKIWA</sequence>
<accession>A0A2M7BDU2</accession>
<name>A0A2M7BDU2_9BACT</name>
<evidence type="ECO:0000313" key="1">
    <source>
        <dbReference type="EMBL" id="PIV01284.1"/>
    </source>
</evidence>
<comment type="caution">
    <text evidence="1">The sequence shown here is derived from an EMBL/GenBank/DDBJ whole genome shotgun (WGS) entry which is preliminary data.</text>
</comment>
<evidence type="ECO:0000313" key="2">
    <source>
        <dbReference type="Proteomes" id="UP000229631"/>
    </source>
</evidence>
<reference evidence="2" key="1">
    <citation type="submission" date="2017-09" db="EMBL/GenBank/DDBJ databases">
        <title>Depth-based differentiation of microbial function through sediment-hosted aquifers and enrichment of novel symbionts in the deep terrestrial subsurface.</title>
        <authorList>
            <person name="Probst A.J."/>
            <person name="Ladd B."/>
            <person name="Jarett J.K."/>
            <person name="Geller-Mcgrath D.E."/>
            <person name="Sieber C.M.K."/>
            <person name="Emerson J.B."/>
            <person name="Anantharaman K."/>
            <person name="Thomas B.C."/>
            <person name="Malmstrom R."/>
            <person name="Stieglmeier M."/>
            <person name="Klingl A."/>
            <person name="Woyke T."/>
            <person name="Ryan C.M."/>
            <person name="Banfield J.F."/>
        </authorList>
    </citation>
    <scope>NUCLEOTIDE SEQUENCE [LARGE SCALE GENOMIC DNA]</scope>
</reference>
<dbReference type="Proteomes" id="UP000229631">
    <property type="component" value="Unassembled WGS sequence"/>
</dbReference>
<protein>
    <submittedName>
        <fullName evidence="1">Uncharacterized protein</fullName>
    </submittedName>
</protein>
<proteinExistence type="predicted"/>